<dbReference type="Proteomes" id="UP001162480">
    <property type="component" value="Chromosome 9"/>
</dbReference>
<dbReference type="PROSITE" id="PS51257">
    <property type="entry name" value="PROKAR_LIPOPROTEIN"/>
    <property type="match status" value="1"/>
</dbReference>
<name>A0AA36B523_OCTVU</name>
<dbReference type="AlphaFoldDB" id="A0AA36B523"/>
<reference evidence="2" key="1">
    <citation type="submission" date="2023-08" db="EMBL/GenBank/DDBJ databases">
        <authorList>
            <person name="Alioto T."/>
            <person name="Alioto T."/>
            <person name="Gomez Garrido J."/>
        </authorList>
    </citation>
    <scope>NUCLEOTIDE SEQUENCE</scope>
</reference>
<dbReference type="Gene3D" id="1.10.8.1170">
    <property type="match status" value="1"/>
</dbReference>
<evidence type="ECO:0000256" key="1">
    <source>
        <dbReference type="SAM" id="Phobius"/>
    </source>
</evidence>
<dbReference type="EMBL" id="OX597822">
    <property type="protein sequence ID" value="CAI9728065.1"/>
    <property type="molecule type" value="Genomic_DNA"/>
</dbReference>
<sequence>MTILAERIRTVHEMINCGGGGGGGAAGVGGCATNAQNDFVLNIAAKVVTIAVIVLDFVQMLSNRFGSGVVFPATSLQKTVRRRY</sequence>
<feature type="transmembrane region" description="Helical" evidence="1">
    <location>
        <begin position="39"/>
        <end position="58"/>
    </location>
</feature>
<proteinExistence type="predicted"/>
<keyword evidence="1" id="KW-0472">Membrane</keyword>
<keyword evidence="3" id="KW-1185">Reference proteome</keyword>
<evidence type="ECO:0000313" key="3">
    <source>
        <dbReference type="Proteomes" id="UP001162480"/>
    </source>
</evidence>
<accession>A0AA36B523</accession>
<organism evidence="2 3">
    <name type="scientific">Octopus vulgaris</name>
    <name type="common">Common octopus</name>
    <dbReference type="NCBI Taxonomy" id="6645"/>
    <lineage>
        <taxon>Eukaryota</taxon>
        <taxon>Metazoa</taxon>
        <taxon>Spiralia</taxon>
        <taxon>Lophotrochozoa</taxon>
        <taxon>Mollusca</taxon>
        <taxon>Cephalopoda</taxon>
        <taxon>Coleoidea</taxon>
        <taxon>Octopodiformes</taxon>
        <taxon>Octopoda</taxon>
        <taxon>Incirrata</taxon>
        <taxon>Octopodidae</taxon>
        <taxon>Octopus</taxon>
    </lineage>
</organism>
<evidence type="ECO:0000313" key="2">
    <source>
        <dbReference type="EMBL" id="CAI9728065.1"/>
    </source>
</evidence>
<gene>
    <name evidence="2" type="ORF">OCTVUL_1B019840</name>
</gene>
<keyword evidence="1" id="KW-0812">Transmembrane</keyword>
<protein>
    <submittedName>
        <fullName evidence="2">Uncharacterized protein</fullName>
    </submittedName>
</protein>
<keyword evidence="1" id="KW-1133">Transmembrane helix</keyword>